<name>A0A8G1W0S0_9EURO</name>
<evidence type="ECO:0008006" key="3">
    <source>
        <dbReference type="Google" id="ProtNLM"/>
    </source>
</evidence>
<reference evidence="1 2" key="1">
    <citation type="submission" date="2018-02" db="EMBL/GenBank/DDBJ databases">
        <title>The genomes of Aspergillus section Nigri reveals drivers in fungal speciation.</title>
        <authorList>
            <consortium name="DOE Joint Genome Institute"/>
            <person name="Vesth T.C."/>
            <person name="Nybo J."/>
            <person name="Theobald S."/>
            <person name="Brandl J."/>
            <person name="Frisvad J.C."/>
            <person name="Nielsen K.F."/>
            <person name="Lyhne E.K."/>
            <person name="Kogle M.E."/>
            <person name="Kuo A."/>
            <person name="Riley R."/>
            <person name="Clum A."/>
            <person name="Nolan M."/>
            <person name="Lipzen A."/>
            <person name="Salamov A."/>
            <person name="Henrissat B."/>
            <person name="Wiebenga A."/>
            <person name="De vries R.P."/>
            <person name="Grigoriev I.V."/>
            <person name="Mortensen U.H."/>
            <person name="Andersen M.R."/>
            <person name="Baker S.E."/>
        </authorList>
    </citation>
    <scope>NUCLEOTIDE SEQUENCE [LARGE SCALE GENOMIC DNA]</scope>
    <source>
        <strain evidence="1 2">CBS 313.89</strain>
    </source>
</reference>
<dbReference type="RefSeq" id="XP_040803662.1">
    <property type="nucleotide sequence ID" value="XM_040944183.1"/>
</dbReference>
<sequence>MGASTEMCPLLFRLPVELRLQIYALSLNRAVPPHSLLRVCRQVRAEALSVVLRKRRFFERLDHLVTWLQQSPAHLLPLVRSIHVNCIVGSALFAAPAPKPSTLWQEMYQSIVSTPSTRSPTSVDPLPASVVAEALAALSGVRDFGIFVMQNVARPSSPQFLADQRLLLTTLGTRMPQIQKLELDIDFVPLDFLRWFAAELHHLTISGYAASSDNNDDEDRETDTIAIFRALRHLQSLTLLNEMNTLLARVVDKDVSRLAPLVAVTPEVVREMHPLQGFAITSLRDQHFESHFLTAAMIHALLHTHADTLLKLEIWSDGQVTDEVAVELTKLLPRLARLRTLRLHFRYSQTLGLDLQDFVLPTVETVDLQCEKC</sequence>
<proteinExistence type="predicted"/>
<dbReference type="GeneID" id="63861516"/>
<accession>A0A8G1W0S0</accession>
<evidence type="ECO:0000313" key="2">
    <source>
        <dbReference type="Proteomes" id="UP000249789"/>
    </source>
</evidence>
<organism evidence="1 2">
    <name type="scientific">Aspergillus fijiensis CBS 313.89</name>
    <dbReference type="NCBI Taxonomy" id="1448319"/>
    <lineage>
        <taxon>Eukaryota</taxon>
        <taxon>Fungi</taxon>
        <taxon>Dikarya</taxon>
        <taxon>Ascomycota</taxon>
        <taxon>Pezizomycotina</taxon>
        <taxon>Eurotiomycetes</taxon>
        <taxon>Eurotiomycetidae</taxon>
        <taxon>Eurotiales</taxon>
        <taxon>Aspergillaceae</taxon>
        <taxon>Aspergillus</taxon>
    </lineage>
</organism>
<dbReference type="AlphaFoldDB" id="A0A8G1W0S0"/>
<dbReference type="OrthoDB" id="4413570at2759"/>
<keyword evidence="2" id="KW-1185">Reference proteome</keyword>
<dbReference type="Proteomes" id="UP000249789">
    <property type="component" value="Unassembled WGS sequence"/>
</dbReference>
<gene>
    <name evidence="1" type="ORF">BO72DRAFT_445968</name>
</gene>
<dbReference type="EMBL" id="KZ824632">
    <property type="protein sequence ID" value="RAK79652.1"/>
    <property type="molecule type" value="Genomic_DNA"/>
</dbReference>
<evidence type="ECO:0000313" key="1">
    <source>
        <dbReference type="EMBL" id="RAK79652.1"/>
    </source>
</evidence>
<dbReference type="VEuPathDB" id="FungiDB:BO72DRAFT_445968"/>
<protein>
    <recommendedName>
        <fullName evidence="3">F-box domain-containing protein</fullName>
    </recommendedName>
</protein>